<keyword evidence="1" id="KW-0812">Transmembrane</keyword>
<dbReference type="AlphaFoldDB" id="W4LQY3"/>
<dbReference type="HOGENOM" id="CLU_3041491_0_0_7"/>
<dbReference type="Proteomes" id="UP000019141">
    <property type="component" value="Unassembled WGS sequence"/>
</dbReference>
<keyword evidence="1" id="KW-1133">Transmembrane helix</keyword>
<gene>
    <name evidence="2" type="ORF">ETSY1_12310</name>
</gene>
<protein>
    <recommendedName>
        <fullName evidence="4">DUF1328 domain-containing protein</fullName>
    </recommendedName>
</protein>
<organism evidence="2 3">
    <name type="scientific">Entotheonella factor</name>
    <dbReference type="NCBI Taxonomy" id="1429438"/>
    <lineage>
        <taxon>Bacteria</taxon>
        <taxon>Pseudomonadati</taxon>
        <taxon>Nitrospinota/Tectimicrobiota group</taxon>
        <taxon>Candidatus Tectimicrobiota</taxon>
        <taxon>Candidatus Entotheonellia</taxon>
        <taxon>Candidatus Entotheonellales</taxon>
        <taxon>Candidatus Entotheonellaceae</taxon>
        <taxon>Candidatus Entotheonella</taxon>
    </lineage>
</organism>
<keyword evidence="3" id="KW-1185">Reference proteome</keyword>
<proteinExistence type="predicted"/>
<feature type="transmembrane region" description="Helical" evidence="1">
    <location>
        <begin position="31"/>
        <end position="49"/>
    </location>
</feature>
<comment type="caution">
    <text evidence="2">The sequence shown here is derived from an EMBL/GenBank/DDBJ whole genome shotgun (WGS) entry which is preliminary data.</text>
</comment>
<sequence>MKKGVEVAVLLGLCIVSLVLGLVSGMGASQVGTALFFFLLAAFFFLAIFRPHSM</sequence>
<keyword evidence="1" id="KW-0472">Membrane</keyword>
<reference evidence="2 3" key="1">
    <citation type="journal article" date="2014" name="Nature">
        <title>An environmental bacterial taxon with a large and distinct metabolic repertoire.</title>
        <authorList>
            <person name="Wilson M.C."/>
            <person name="Mori T."/>
            <person name="Ruckert C."/>
            <person name="Uria A.R."/>
            <person name="Helf M.J."/>
            <person name="Takada K."/>
            <person name="Gernert C."/>
            <person name="Steffens U.A."/>
            <person name="Heycke N."/>
            <person name="Schmitt S."/>
            <person name="Rinke C."/>
            <person name="Helfrich E.J."/>
            <person name="Brachmann A.O."/>
            <person name="Gurgui C."/>
            <person name="Wakimoto T."/>
            <person name="Kracht M."/>
            <person name="Crusemann M."/>
            <person name="Hentschel U."/>
            <person name="Abe I."/>
            <person name="Matsunaga S."/>
            <person name="Kalinowski J."/>
            <person name="Takeyama H."/>
            <person name="Piel J."/>
        </authorList>
    </citation>
    <scope>NUCLEOTIDE SEQUENCE [LARGE SCALE GENOMIC DNA]</scope>
    <source>
        <strain evidence="3">TSY1</strain>
    </source>
</reference>
<dbReference type="EMBL" id="AZHW01000371">
    <property type="protein sequence ID" value="ETX00156.1"/>
    <property type="molecule type" value="Genomic_DNA"/>
</dbReference>
<evidence type="ECO:0008006" key="4">
    <source>
        <dbReference type="Google" id="ProtNLM"/>
    </source>
</evidence>
<name>W4LQY3_ENTF1</name>
<evidence type="ECO:0000313" key="3">
    <source>
        <dbReference type="Proteomes" id="UP000019141"/>
    </source>
</evidence>
<accession>W4LQY3</accession>
<evidence type="ECO:0000313" key="2">
    <source>
        <dbReference type="EMBL" id="ETX00156.1"/>
    </source>
</evidence>
<evidence type="ECO:0000256" key="1">
    <source>
        <dbReference type="SAM" id="Phobius"/>
    </source>
</evidence>